<evidence type="ECO:0000313" key="4">
    <source>
        <dbReference type="RefSeq" id="XP_033582351.1"/>
    </source>
</evidence>
<evidence type="ECO:0000313" key="3">
    <source>
        <dbReference type="Proteomes" id="UP000504636"/>
    </source>
</evidence>
<feature type="region of interest" description="Disordered" evidence="1">
    <location>
        <begin position="209"/>
        <end position="244"/>
    </location>
</feature>
<feature type="region of interest" description="Disordered" evidence="1">
    <location>
        <begin position="318"/>
        <end position="358"/>
    </location>
</feature>
<evidence type="ECO:0000313" key="2">
    <source>
        <dbReference type="EMBL" id="KAF2815387.1"/>
    </source>
</evidence>
<name>A0A6A6Z557_9PEZI</name>
<dbReference type="PANTHER" id="PTHR38166:SF1">
    <property type="entry name" value="C2H2-TYPE DOMAIN-CONTAINING PROTEIN"/>
    <property type="match status" value="1"/>
</dbReference>
<gene>
    <name evidence="2 4" type="ORF">BDZ99DRAFT_459271</name>
</gene>
<dbReference type="EMBL" id="MU003694">
    <property type="protein sequence ID" value="KAF2815387.1"/>
    <property type="molecule type" value="Genomic_DNA"/>
</dbReference>
<sequence length="384" mass="42653">MAKLKDHIKRVHTQPLRCSRCWLEMKSEEAYAEHLQQEDICKKKAEPQDDRIRPQLLNRLDFKKAPYANARNVEEKWKILFSVLFPGHTDIPSPYEHQGMSPRLERALSEALEEELTRELAPILEPIMNKIKGCIPAIIESCRQKLMTTCPSSDDEAVFTPSVRSSGIGSSDSEPGSLTKQARHRASPTASQFSGSSFEVVSIPEVLPNKAQGKRLQRPVASTSDMSKDSRQEVSSPGSSTDYSMFNPDVPFSTHDLQGNTMDNSFDDFFAIGHEPELFTLPGSFPSDSDPVTECSLASFVNTRGSLSGPYDVVEALPQQNNPSLSGSQLPTWPLPEDGWDRGNTTQGQSGGEQQGSTISQEMLPSQQWEAIMKDLEFSHLSNH</sequence>
<feature type="compositionally biased region" description="Low complexity" evidence="1">
    <location>
        <begin position="162"/>
        <end position="177"/>
    </location>
</feature>
<reference evidence="4" key="3">
    <citation type="submission" date="2025-04" db="UniProtKB">
        <authorList>
            <consortium name="RefSeq"/>
        </authorList>
    </citation>
    <scope>IDENTIFICATION</scope>
    <source>
        <strain evidence="4">CBS 304.34</strain>
    </source>
</reference>
<feature type="compositionally biased region" description="Polar residues" evidence="1">
    <location>
        <begin position="233"/>
        <end position="244"/>
    </location>
</feature>
<proteinExistence type="predicted"/>
<dbReference type="OrthoDB" id="3799363at2759"/>
<evidence type="ECO:0000256" key="1">
    <source>
        <dbReference type="SAM" id="MobiDB-lite"/>
    </source>
</evidence>
<reference evidence="2 4" key="1">
    <citation type="journal article" date="2020" name="Stud. Mycol.">
        <title>101 Dothideomycetes genomes: a test case for predicting lifestyles and emergence of pathogens.</title>
        <authorList>
            <person name="Haridas S."/>
            <person name="Albert R."/>
            <person name="Binder M."/>
            <person name="Bloem J."/>
            <person name="Labutti K."/>
            <person name="Salamov A."/>
            <person name="Andreopoulos B."/>
            <person name="Baker S."/>
            <person name="Barry K."/>
            <person name="Bills G."/>
            <person name="Bluhm B."/>
            <person name="Cannon C."/>
            <person name="Castanera R."/>
            <person name="Culley D."/>
            <person name="Daum C."/>
            <person name="Ezra D."/>
            <person name="Gonzalez J."/>
            <person name="Henrissat B."/>
            <person name="Kuo A."/>
            <person name="Liang C."/>
            <person name="Lipzen A."/>
            <person name="Lutzoni F."/>
            <person name="Magnuson J."/>
            <person name="Mondo S."/>
            <person name="Nolan M."/>
            <person name="Ohm R."/>
            <person name="Pangilinan J."/>
            <person name="Park H.-J."/>
            <person name="Ramirez L."/>
            <person name="Alfaro M."/>
            <person name="Sun H."/>
            <person name="Tritt A."/>
            <person name="Yoshinaga Y."/>
            <person name="Zwiers L.-H."/>
            <person name="Turgeon B."/>
            <person name="Goodwin S."/>
            <person name="Spatafora J."/>
            <person name="Crous P."/>
            <person name="Grigoriev I."/>
        </authorList>
    </citation>
    <scope>NUCLEOTIDE SEQUENCE</scope>
    <source>
        <strain evidence="2 4">CBS 304.34</strain>
    </source>
</reference>
<accession>A0A6A6Z557</accession>
<dbReference type="Proteomes" id="UP000504636">
    <property type="component" value="Unplaced"/>
</dbReference>
<feature type="region of interest" description="Disordered" evidence="1">
    <location>
        <begin position="151"/>
        <end position="194"/>
    </location>
</feature>
<dbReference type="RefSeq" id="XP_033582351.1">
    <property type="nucleotide sequence ID" value="XM_033719126.1"/>
</dbReference>
<organism evidence="2">
    <name type="scientific">Mytilinidion resinicola</name>
    <dbReference type="NCBI Taxonomy" id="574789"/>
    <lineage>
        <taxon>Eukaryota</taxon>
        <taxon>Fungi</taxon>
        <taxon>Dikarya</taxon>
        <taxon>Ascomycota</taxon>
        <taxon>Pezizomycotina</taxon>
        <taxon>Dothideomycetes</taxon>
        <taxon>Pleosporomycetidae</taxon>
        <taxon>Mytilinidiales</taxon>
        <taxon>Mytilinidiaceae</taxon>
        <taxon>Mytilinidion</taxon>
    </lineage>
</organism>
<dbReference type="AlphaFoldDB" id="A0A6A6Z557"/>
<protein>
    <recommendedName>
        <fullName evidence="5">C2H2-type domain-containing protein</fullName>
    </recommendedName>
</protein>
<dbReference type="PANTHER" id="PTHR38166">
    <property type="entry name" value="C2H2-TYPE DOMAIN-CONTAINING PROTEIN-RELATED"/>
    <property type="match status" value="1"/>
</dbReference>
<evidence type="ECO:0008006" key="5">
    <source>
        <dbReference type="Google" id="ProtNLM"/>
    </source>
</evidence>
<keyword evidence="3" id="KW-1185">Reference proteome</keyword>
<dbReference type="GeneID" id="54460019"/>
<feature type="compositionally biased region" description="Polar residues" evidence="1">
    <location>
        <begin position="318"/>
        <end position="331"/>
    </location>
</feature>
<reference evidence="4" key="2">
    <citation type="submission" date="2020-04" db="EMBL/GenBank/DDBJ databases">
        <authorList>
            <consortium name="NCBI Genome Project"/>
        </authorList>
    </citation>
    <scope>NUCLEOTIDE SEQUENCE</scope>
    <source>
        <strain evidence="4">CBS 304.34</strain>
    </source>
</reference>